<dbReference type="RefSeq" id="WP_389835559.1">
    <property type="nucleotide sequence ID" value="NZ_JBIAJP010000021.1"/>
</dbReference>
<keyword evidence="4" id="KW-1185">Reference proteome</keyword>
<organism evidence="3 4">
    <name type="scientific">Streptomyces tibetensis</name>
    <dbReference type="NCBI Taxonomy" id="2382123"/>
    <lineage>
        <taxon>Bacteria</taxon>
        <taxon>Bacillati</taxon>
        <taxon>Actinomycetota</taxon>
        <taxon>Actinomycetes</taxon>
        <taxon>Kitasatosporales</taxon>
        <taxon>Streptomycetaceae</taxon>
        <taxon>Streptomyces</taxon>
    </lineage>
</organism>
<name>A0ABW6N8H7_9ACTN</name>
<evidence type="ECO:0000256" key="2">
    <source>
        <dbReference type="SAM" id="Phobius"/>
    </source>
</evidence>
<accession>A0ABW6N8H7</accession>
<feature type="transmembrane region" description="Helical" evidence="2">
    <location>
        <begin position="114"/>
        <end position="133"/>
    </location>
</feature>
<sequence>MTRLPDQTKPTAPQAGQTTPTPADRAQAARMLAALDELTTPQPTAVRVDDPSIPSHKEGSRIGSTPPVPQPGIPPQSKSAVDYAVRVLSTAVATALCSGSVALVMAVSPAADPLVCGIVFGAPIGFAVPIAALSSLTKRTKEVVQAAPPVIHQHIHGNVHHDQREVHTKTYGVIANTRNQLPK</sequence>
<feature type="transmembrane region" description="Helical" evidence="2">
    <location>
        <begin position="83"/>
        <end position="108"/>
    </location>
</feature>
<comment type="caution">
    <text evidence="3">The sequence shown here is derived from an EMBL/GenBank/DDBJ whole genome shotgun (WGS) entry which is preliminary data.</text>
</comment>
<keyword evidence="2" id="KW-0472">Membrane</keyword>
<keyword evidence="2" id="KW-0812">Transmembrane</keyword>
<evidence type="ECO:0000313" key="3">
    <source>
        <dbReference type="EMBL" id="MFF0009601.1"/>
    </source>
</evidence>
<evidence type="ECO:0000256" key="1">
    <source>
        <dbReference type="SAM" id="MobiDB-lite"/>
    </source>
</evidence>
<keyword evidence="2" id="KW-1133">Transmembrane helix</keyword>
<feature type="compositionally biased region" description="Basic and acidic residues" evidence="1">
    <location>
        <begin position="47"/>
        <end position="60"/>
    </location>
</feature>
<proteinExistence type="predicted"/>
<gene>
    <name evidence="3" type="ORF">ACFYQT_40105</name>
</gene>
<dbReference type="EMBL" id="JBIAJP010000021">
    <property type="protein sequence ID" value="MFF0009601.1"/>
    <property type="molecule type" value="Genomic_DNA"/>
</dbReference>
<feature type="region of interest" description="Disordered" evidence="1">
    <location>
        <begin position="1"/>
        <end position="76"/>
    </location>
</feature>
<feature type="compositionally biased region" description="Low complexity" evidence="1">
    <location>
        <begin position="7"/>
        <end position="36"/>
    </location>
</feature>
<protein>
    <submittedName>
        <fullName evidence="3">Uncharacterized protein</fullName>
    </submittedName>
</protein>
<evidence type="ECO:0000313" key="4">
    <source>
        <dbReference type="Proteomes" id="UP001601422"/>
    </source>
</evidence>
<reference evidence="3 4" key="1">
    <citation type="submission" date="2024-10" db="EMBL/GenBank/DDBJ databases">
        <title>The Natural Products Discovery Center: Release of the First 8490 Sequenced Strains for Exploring Actinobacteria Biosynthetic Diversity.</title>
        <authorList>
            <person name="Kalkreuter E."/>
            <person name="Kautsar S.A."/>
            <person name="Yang D."/>
            <person name="Bader C.D."/>
            <person name="Teijaro C.N."/>
            <person name="Fluegel L."/>
            <person name="Davis C.M."/>
            <person name="Simpson J.R."/>
            <person name="Lauterbach L."/>
            <person name="Steele A.D."/>
            <person name="Gui C."/>
            <person name="Meng S."/>
            <person name="Li G."/>
            <person name="Viehrig K."/>
            <person name="Ye F."/>
            <person name="Su P."/>
            <person name="Kiefer A.F."/>
            <person name="Nichols A."/>
            <person name="Cepeda A.J."/>
            <person name="Yan W."/>
            <person name="Fan B."/>
            <person name="Jiang Y."/>
            <person name="Adhikari A."/>
            <person name="Zheng C.-J."/>
            <person name="Schuster L."/>
            <person name="Cowan T.M."/>
            <person name="Smanski M.J."/>
            <person name="Chevrette M.G."/>
            <person name="De Carvalho L.P.S."/>
            <person name="Shen B."/>
        </authorList>
    </citation>
    <scope>NUCLEOTIDE SEQUENCE [LARGE SCALE GENOMIC DNA]</scope>
    <source>
        <strain evidence="3 4">NPDC005497</strain>
    </source>
</reference>
<dbReference type="Proteomes" id="UP001601422">
    <property type="component" value="Unassembled WGS sequence"/>
</dbReference>